<evidence type="ECO:0000256" key="1">
    <source>
        <dbReference type="ARBA" id="ARBA00022527"/>
    </source>
</evidence>
<evidence type="ECO:0000256" key="3">
    <source>
        <dbReference type="ARBA" id="ARBA00022741"/>
    </source>
</evidence>
<keyword evidence="5 6" id="KW-0067">ATP-binding</keyword>
<evidence type="ECO:0000256" key="7">
    <source>
        <dbReference type="RuleBase" id="RU000304"/>
    </source>
</evidence>
<evidence type="ECO:0000313" key="9">
    <source>
        <dbReference type="EMBL" id="KAJ3260157.1"/>
    </source>
</evidence>
<comment type="similarity">
    <text evidence="7">Belongs to the protein kinase superfamily.</text>
</comment>
<dbReference type="Gene3D" id="1.10.510.10">
    <property type="entry name" value="Transferase(Phosphotransferase) domain 1"/>
    <property type="match status" value="1"/>
</dbReference>
<feature type="binding site" evidence="6">
    <location>
        <position position="45"/>
    </location>
    <ligand>
        <name>ATP</name>
        <dbReference type="ChEBI" id="CHEBI:30616"/>
    </ligand>
</feature>
<dbReference type="InterPro" id="IPR000719">
    <property type="entry name" value="Prot_kinase_dom"/>
</dbReference>
<organism evidence="9 10">
    <name type="scientific">Boothiomyces macroporosus</name>
    <dbReference type="NCBI Taxonomy" id="261099"/>
    <lineage>
        <taxon>Eukaryota</taxon>
        <taxon>Fungi</taxon>
        <taxon>Fungi incertae sedis</taxon>
        <taxon>Chytridiomycota</taxon>
        <taxon>Chytridiomycota incertae sedis</taxon>
        <taxon>Chytridiomycetes</taxon>
        <taxon>Rhizophydiales</taxon>
        <taxon>Terramycetaceae</taxon>
        <taxon>Boothiomyces</taxon>
    </lineage>
</organism>
<evidence type="ECO:0000256" key="5">
    <source>
        <dbReference type="ARBA" id="ARBA00022840"/>
    </source>
</evidence>
<dbReference type="InterPro" id="IPR017441">
    <property type="entry name" value="Protein_kinase_ATP_BS"/>
</dbReference>
<dbReference type="InterPro" id="IPR011009">
    <property type="entry name" value="Kinase-like_dom_sf"/>
</dbReference>
<protein>
    <recommendedName>
        <fullName evidence="8">Protein kinase domain-containing protein</fullName>
    </recommendedName>
</protein>
<dbReference type="PROSITE" id="PS50011">
    <property type="entry name" value="PROTEIN_KINASE_DOM"/>
    <property type="match status" value="1"/>
</dbReference>
<name>A0AAD5UK20_9FUNG</name>
<proteinExistence type="inferred from homology"/>
<dbReference type="Pfam" id="PF00069">
    <property type="entry name" value="Pkinase"/>
    <property type="match status" value="1"/>
</dbReference>
<gene>
    <name evidence="9" type="ORF">HK103_001233</name>
</gene>
<feature type="domain" description="Protein kinase" evidence="8">
    <location>
        <begin position="16"/>
        <end position="272"/>
    </location>
</feature>
<dbReference type="FunFam" id="1.10.510.10:FF:000026">
    <property type="entry name" value="Calcium/calmodulin-dependent protein kinase type 1"/>
    <property type="match status" value="1"/>
</dbReference>
<evidence type="ECO:0000259" key="8">
    <source>
        <dbReference type="PROSITE" id="PS50011"/>
    </source>
</evidence>
<dbReference type="PROSITE" id="PS00108">
    <property type="entry name" value="PROTEIN_KINASE_ST"/>
    <property type="match status" value="1"/>
</dbReference>
<dbReference type="CDD" id="cd05117">
    <property type="entry name" value="STKc_CAMK"/>
    <property type="match status" value="1"/>
</dbReference>
<dbReference type="SUPFAM" id="SSF56112">
    <property type="entry name" value="Protein kinase-like (PK-like)"/>
    <property type="match status" value="1"/>
</dbReference>
<dbReference type="SMART" id="SM00220">
    <property type="entry name" value="S_TKc"/>
    <property type="match status" value="1"/>
</dbReference>
<dbReference type="PROSITE" id="PS00107">
    <property type="entry name" value="PROTEIN_KINASE_ATP"/>
    <property type="match status" value="1"/>
</dbReference>
<keyword evidence="3 6" id="KW-0547">Nucleotide-binding</keyword>
<comment type="caution">
    <text evidence="9">The sequence shown here is derived from an EMBL/GenBank/DDBJ whole genome shotgun (WGS) entry which is preliminary data.</text>
</comment>
<dbReference type="FunFam" id="3.30.200.20:FF:000315">
    <property type="entry name" value="Calcium-dependent protein kinase 3"/>
    <property type="match status" value="1"/>
</dbReference>
<accession>A0AAD5UK20</accession>
<reference evidence="9" key="1">
    <citation type="submission" date="2020-05" db="EMBL/GenBank/DDBJ databases">
        <title>Phylogenomic resolution of chytrid fungi.</title>
        <authorList>
            <person name="Stajich J.E."/>
            <person name="Amses K."/>
            <person name="Simmons R."/>
            <person name="Seto K."/>
            <person name="Myers J."/>
            <person name="Bonds A."/>
            <person name="Quandt C.A."/>
            <person name="Barry K."/>
            <person name="Liu P."/>
            <person name="Grigoriev I."/>
            <person name="Longcore J.E."/>
            <person name="James T.Y."/>
        </authorList>
    </citation>
    <scope>NUCLEOTIDE SEQUENCE</scope>
    <source>
        <strain evidence="9">PLAUS21</strain>
    </source>
</reference>
<dbReference type="EMBL" id="JADGKB010000013">
    <property type="protein sequence ID" value="KAJ3260157.1"/>
    <property type="molecule type" value="Genomic_DNA"/>
</dbReference>
<dbReference type="GO" id="GO:0004674">
    <property type="term" value="F:protein serine/threonine kinase activity"/>
    <property type="evidence" value="ECO:0007669"/>
    <property type="project" value="UniProtKB-KW"/>
</dbReference>
<dbReference type="PANTHER" id="PTHR24347">
    <property type="entry name" value="SERINE/THREONINE-PROTEIN KINASE"/>
    <property type="match status" value="1"/>
</dbReference>
<keyword evidence="4" id="KW-0418">Kinase</keyword>
<keyword evidence="2" id="KW-0808">Transferase</keyword>
<keyword evidence="10" id="KW-1185">Reference proteome</keyword>
<dbReference type="GO" id="GO:0005524">
    <property type="term" value="F:ATP binding"/>
    <property type="evidence" value="ECO:0007669"/>
    <property type="project" value="UniProtKB-UniRule"/>
</dbReference>
<dbReference type="InterPro" id="IPR008271">
    <property type="entry name" value="Ser/Thr_kinase_AS"/>
</dbReference>
<evidence type="ECO:0000313" key="10">
    <source>
        <dbReference type="Proteomes" id="UP001210925"/>
    </source>
</evidence>
<sequence length="390" mass="44691">MQDHSKTIEFIFNAKYELQDIIGVGAFSEVRIGIERKTGNQFAIKIIDRSKCKGKEDMIETEVRVLKMIKHENIIQLYEMFEFNGKIFLVMELVTGGELFDEITQRGTFNERDAAAIVQKILSAIKYLHEMGIVHRDLKPENLLLSDRTRNPRVKISDFGLSKIFKETDILKTACGTPGYVAPEILKKKGYGPQVDMWSLGVITYILLCGYPPFFDSSNTELFKKIMAGRFQFDRPWWDNISEKAKDFICKLLIVEPKLRWTAAEALQHPFIIENCYPQRYVSPMDMACRLPPNAIPATTIYYHPTKTIKVTLISLQVPTIIPKHKVKPVQPKMDIDSNASTETVCSKPQVVDQSKTQFSAKVNRIASWFRTATFVERSATKSKNKYTTK</sequence>
<evidence type="ECO:0000256" key="2">
    <source>
        <dbReference type="ARBA" id="ARBA00022679"/>
    </source>
</evidence>
<dbReference type="Proteomes" id="UP001210925">
    <property type="component" value="Unassembled WGS sequence"/>
</dbReference>
<keyword evidence="1 7" id="KW-0723">Serine/threonine-protein kinase</keyword>
<dbReference type="AlphaFoldDB" id="A0AAD5UK20"/>
<evidence type="ECO:0000256" key="6">
    <source>
        <dbReference type="PROSITE-ProRule" id="PRU10141"/>
    </source>
</evidence>
<evidence type="ECO:0000256" key="4">
    <source>
        <dbReference type="ARBA" id="ARBA00022777"/>
    </source>
</evidence>
<dbReference type="Gene3D" id="3.30.200.20">
    <property type="entry name" value="Phosphorylase Kinase, domain 1"/>
    <property type="match status" value="1"/>
</dbReference>